<reference evidence="2 3" key="1">
    <citation type="journal article" date="2014" name="Agronomy (Basel)">
        <title>A Draft Genome Sequence for Ensete ventricosum, the Drought-Tolerant Tree Against Hunger.</title>
        <authorList>
            <person name="Harrison J."/>
            <person name="Moore K.A."/>
            <person name="Paszkiewicz K."/>
            <person name="Jones T."/>
            <person name="Grant M."/>
            <person name="Ambacheew D."/>
            <person name="Muzemil S."/>
            <person name="Studholme D.J."/>
        </authorList>
    </citation>
    <scope>NUCLEOTIDE SEQUENCE [LARGE SCALE GENOMIC DNA]</scope>
</reference>
<accession>A0A426YY29</accession>
<name>A0A426YY29_ENSVE</name>
<evidence type="ECO:0000256" key="1">
    <source>
        <dbReference type="SAM" id="MobiDB-lite"/>
    </source>
</evidence>
<evidence type="ECO:0000313" key="3">
    <source>
        <dbReference type="Proteomes" id="UP000287651"/>
    </source>
</evidence>
<gene>
    <name evidence="2" type="ORF">B296_00012688</name>
</gene>
<evidence type="ECO:0000313" key="2">
    <source>
        <dbReference type="EMBL" id="RRT56647.1"/>
    </source>
</evidence>
<dbReference type="AlphaFoldDB" id="A0A426YY29"/>
<proteinExistence type="predicted"/>
<comment type="caution">
    <text evidence="2">The sequence shown here is derived from an EMBL/GenBank/DDBJ whole genome shotgun (WGS) entry which is preliminary data.</text>
</comment>
<feature type="compositionally biased region" description="Basic and acidic residues" evidence="1">
    <location>
        <begin position="1"/>
        <end position="16"/>
    </location>
</feature>
<dbReference type="EMBL" id="AMZH03009533">
    <property type="protein sequence ID" value="RRT56647.1"/>
    <property type="molecule type" value="Genomic_DNA"/>
</dbReference>
<sequence length="87" mass="9325">MGAKRSKLEGHSDVGRRRGQKQHWLRLRCDFVAVGGVSCIKGATAIGGRWGKEVHGYCRGGGSGMEQEMVAVVFNLLLAAIKIVGSK</sequence>
<organism evidence="2 3">
    <name type="scientific">Ensete ventricosum</name>
    <name type="common">Abyssinian banana</name>
    <name type="synonym">Musa ensete</name>
    <dbReference type="NCBI Taxonomy" id="4639"/>
    <lineage>
        <taxon>Eukaryota</taxon>
        <taxon>Viridiplantae</taxon>
        <taxon>Streptophyta</taxon>
        <taxon>Embryophyta</taxon>
        <taxon>Tracheophyta</taxon>
        <taxon>Spermatophyta</taxon>
        <taxon>Magnoliopsida</taxon>
        <taxon>Liliopsida</taxon>
        <taxon>Zingiberales</taxon>
        <taxon>Musaceae</taxon>
        <taxon>Ensete</taxon>
    </lineage>
</organism>
<feature type="region of interest" description="Disordered" evidence="1">
    <location>
        <begin position="1"/>
        <end position="20"/>
    </location>
</feature>
<dbReference type="Proteomes" id="UP000287651">
    <property type="component" value="Unassembled WGS sequence"/>
</dbReference>
<protein>
    <submittedName>
        <fullName evidence="2">Uncharacterized protein</fullName>
    </submittedName>
</protein>